<sequence length="869" mass="93298">MLVLDHWPIVGRSREIDEVSRLFAATDGPRGVALAGRAGVGKSRLAREAVQAAADAGWTVRSTAATVTSRPIPLGAFATWTDDIEGAPHAMARRVADAMTAGTQPDRLVVFVDDAHLLDDLSALVLHQLVQLQAATVIVTIRTGETAPAAVTALWKDGLVVRREVEPLTRGQIDELLLAVTGYPPDPRCGDELWRLTRGNVLFLRQLVEQGLHTGNLLNDNGILRWQGNLGLAGSLAELVDAQIGAIPDDVRDVVDLVAVSEPVDWQCLRLLAEQDTIEDAEQRELIRLSGDEVYVGHPMFAEVRLNRCGSARLRRLRGQVATAMKDGGGAAKVMKRGLLWLESDLPPEPDVLLSAATAASSLLDFETAERLFRAAADTGIGAQARIPLAYSLFMLEKGELALEVLDGVEVDDATESAFINDVVMRASNLMWGMRSPERSWRLIDDALKASHGARRHQVRVFRANQLALAAKPNEVLATMAEVAYEDLDPYGAAMAYGAESMAYGELGQPDQAVANAVEADAALTSSEQGKFLRQTVAEFHTFALVAAGRIAEAVDVAEHHRRTHRGEPADVRAVAAEILGMVKLAAGDLDAALRYLPEEVDPEMANSFHVVNSFYRFQLLRAQALARSGDADAAAAALNTARAHRHPAYVYVTSTELLTEAWLAAVRWRYTEARRLARQAAEFARDHDQLAREVWCLQTAVQFDDSDAAERLAELAMRVEGPRVAVAARYAAAVHADNAVELDTVSAEFEAMGDLLAAADAAGQAATSHRRAGRAGSAMTAAERTRRLAKACNGATSPAIQAASFALPFTNREREIAVLVAQGLSNREIADAVSLSVRTVESHIYRACSKAGVAGRTGLAGVVGGAAG</sequence>
<dbReference type="SMART" id="SM00421">
    <property type="entry name" value="HTH_LUXR"/>
    <property type="match status" value="1"/>
</dbReference>
<dbReference type="InterPro" id="IPR016032">
    <property type="entry name" value="Sig_transdc_resp-reg_C-effctor"/>
</dbReference>
<dbReference type="Gene3D" id="1.10.10.10">
    <property type="entry name" value="Winged helix-like DNA-binding domain superfamily/Winged helix DNA-binding domain"/>
    <property type="match status" value="1"/>
</dbReference>
<dbReference type="Pfam" id="PF00196">
    <property type="entry name" value="GerE"/>
    <property type="match status" value="1"/>
</dbReference>
<gene>
    <name evidence="5" type="ORF">MmonteBS_24220</name>
</gene>
<dbReference type="CDD" id="cd06170">
    <property type="entry name" value="LuxR_C_like"/>
    <property type="match status" value="1"/>
</dbReference>
<dbReference type="InterPro" id="IPR003593">
    <property type="entry name" value="AAA+_ATPase"/>
</dbReference>
<evidence type="ECO:0000313" key="6">
    <source>
        <dbReference type="Proteomes" id="UP000245060"/>
    </source>
</evidence>
<protein>
    <submittedName>
        <fullName evidence="5">Regulatory protein, LuxR</fullName>
    </submittedName>
</protein>
<dbReference type="PROSITE" id="PS50043">
    <property type="entry name" value="HTH_LUXR_2"/>
    <property type="match status" value="1"/>
</dbReference>
<dbReference type="EMBL" id="BFCH01000017">
    <property type="protein sequence ID" value="GBG38050.1"/>
    <property type="molecule type" value="Genomic_DNA"/>
</dbReference>
<dbReference type="InterPro" id="IPR036388">
    <property type="entry name" value="WH-like_DNA-bd_sf"/>
</dbReference>
<dbReference type="SUPFAM" id="SSF46894">
    <property type="entry name" value="C-terminal effector domain of the bipartite response regulators"/>
    <property type="match status" value="1"/>
</dbReference>
<evidence type="ECO:0000256" key="1">
    <source>
        <dbReference type="ARBA" id="ARBA00023015"/>
    </source>
</evidence>
<organism evidence="5 6">
    <name type="scientific">Mycobacterium montefiorense</name>
    <dbReference type="NCBI Taxonomy" id="154654"/>
    <lineage>
        <taxon>Bacteria</taxon>
        <taxon>Bacillati</taxon>
        <taxon>Actinomycetota</taxon>
        <taxon>Actinomycetes</taxon>
        <taxon>Mycobacteriales</taxon>
        <taxon>Mycobacteriaceae</taxon>
        <taxon>Mycobacterium</taxon>
        <taxon>Mycobacterium simiae complex</taxon>
    </lineage>
</organism>
<evidence type="ECO:0000313" key="5">
    <source>
        <dbReference type="EMBL" id="GBG38050.1"/>
    </source>
</evidence>
<keyword evidence="1" id="KW-0805">Transcription regulation</keyword>
<comment type="caution">
    <text evidence="5">The sequence shown here is derived from an EMBL/GenBank/DDBJ whole genome shotgun (WGS) entry which is preliminary data.</text>
</comment>
<dbReference type="SMART" id="SM00382">
    <property type="entry name" value="AAA"/>
    <property type="match status" value="1"/>
</dbReference>
<keyword evidence="2" id="KW-0238">DNA-binding</keyword>
<keyword evidence="3" id="KW-0804">Transcription</keyword>
<dbReference type="Pfam" id="PF13191">
    <property type="entry name" value="AAA_16"/>
    <property type="match status" value="1"/>
</dbReference>
<evidence type="ECO:0000256" key="3">
    <source>
        <dbReference type="ARBA" id="ARBA00023163"/>
    </source>
</evidence>
<keyword evidence="6" id="KW-1185">Reference proteome</keyword>
<dbReference type="PANTHER" id="PTHR44688">
    <property type="entry name" value="DNA-BINDING TRANSCRIPTIONAL ACTIVATOR DEVR_DOSR"/>
    <property type="match status" value="1"/>
</dbReference>
<dbReference type="PANTHER" id="PTHR44688:SF16">
    <property type="entry name" value="DNA-BINDING TRANSCRIPTIONAL ACTIVATOR DEVR_DOSR"/>
    <property type="match status" value="1"/>
</dbReference>
<dbReference type="InterPro" id="IPR041664">
    <property type="entry name" value="AAA_16"/>
</dbReference>
<evidence type="ECO:0000256" key="2">
    <source>
        <dbReference type="ARBA" id="ARBA00023125"/>
    </source>
</evidence>
<name>A0ABQ0NMG4_9MYCO</name>
<proteinExistence type="predicted"/>
<dbReference type="PROSITE" id="PS00622">
    <property type="entry name" value="HTH_LUXR_1"/>
    <property type="match status" value="1"/>
</dbReference>
<dbReference type="PRINTS" id="PR00038">
    <property type="entry name" value="HTHLUXR"/>
</dbReference>
<dbReference type="InterPro" id="IPR000792">
    <property type="entry name" value="Tscrpt_reg_LuxR_C"/>
</dbReference>
<feature type="domain" description="HTH luxR-type" evidence="4">
    <location>
        <begin position="803"/>
        <end position="868"/>
    </location>
</feature>
<dbReference type="SUPFAM" id="SSF52540">
    <property type="entry name" value="P-loop containing nucleoside triphosphate hydrolases"/>
    <property type="match status" value="1"/>
</dbReference>
<dbReference type="Proteomes" id="UP000245060">
    <property type="component" value="Unassembled WGS sequence"/>
</dbReference>
<dbReference type="Gene3D" id="3.40.50.300">
    <property type="entry name" value="P-loop containing nucleotide triphosphate hydrolases"/>
    <property type="match status" value="1"/>
</dbReference>
<reference evidence="6" key="1">
    <citation type="submission" date="2018-04" db="EMBL/GenBank/DDBJ databases">
        <title>Draft genome sequence of Mycobacterium montefiorense isolated from Japanese black salamander.</title>
        <authorList>
            <person name="Fukano H."/>
            <person name="Yoshida M."/>
            <person name="Shimizu A."/>
            <person name="Iwao H."/>
            <person name="Kurata O."/>
            <person name="Katayama Y."/>
            <person name="Omatsu T."/>
            <person name="Mizutani T."/>
            <person name="Wada S."/>
            <person name="Hoshino Y."/>
        </authorList>
    </citation>
    <scope>NUCLEOTIDE SEQUENCE [LARGE SCALE GENOMIC DNA]</scope>
    <source>
        <strain evidence="6">BS</strain>
    </source>
</reference>
<dbReference type="InterPro" id="IPR027417">
    <property type="entry name" value="P-loop_NTPase"/>
</dbReference>
<accession>A0ABQ0NMG4</accession>
<evidence type="ECO:0000259" key="4">
    <source>
        <dbReference type="PROSITE" id="PS50043"/>
    </source>
</evidence>